<proteinExistence type="predicted"/>
<feature type="region of interest" description="Disordered" evidence="1">
    <location>
        <begin position="47"/>
        <end position="76"/>
    </location>
</feature>
<organism evidence="2 3">
    <name type="scientific">Macrostomum lignano</name>
    <dbReference type="NCBI Taxonomy" id="282301"/>
    <lineage>
        <taxon>Eukaryota</taxon>
        <taxon>Metazoa</taxon>
        <taxon>Spiralia</taxon>
        <taxon>Lophotrochozoa</taxon>
        <taxon>Platyhelminthes</taxon>
        <taxon>Rhabditophora</taxon>
        <taxon>Macrostomorpha</taxon>
        <taxon>Macrostomida</taxon>
        <taxon>Macrostomidae</taxon>
        <taxon>Macrostomum</taxon>
    </lineage>
</organism>
<feature type="compositionally biased region" description="Polar residues" evidence="1">
    <location>
        <begin position="134"/>
        <end position="145"/>
    </location>
</feature>
<feature type="compositionally biased region" description="Polar residues" evidence="1">
    <location>
        <begin position="49"/>
        <end position="61"/>
    </location>
</feature>
<feature type="compositionally biased region" description="Basic and acidic residues" evidence="1">
    <location>
        <begin position="153"/>
        <end position="211"/>
    </location>
</feature>
<dbReference type="AlphaFoldDB" id="A0A1I8GFS8"/>
<dbReference type="Proteomes" id="UP000095280">
    <property type="component" value="Unplaced"/>
</dbReference>
<protein>
    <submittedName>
        <fullName evidence="3">PH domain-containing protein</fullName>
    </submittedName>
</protein>
<evidence type="ECO:0000256" key="1">
    <source>
        <dbReference type="SAM" id="MobiDB-lite"/>
    </source>
</evidence>
<reference evidence="3" key="1">
    <citation type="submission" date="2016-11" db="UniProtKB">
        <authorList>
            <consortium name="WormBaseParasite"/>
        </authorList>
    </citation>
    <scope>IDENTIFICATION</scope>
</reference>
<feature type="compositionally biased region" description="Basic and acidic residues" evidence="1">
    <location>
        <begin position="229"/>
        <end position="239"/>
    </location>
</feature>
<dbReference type="WBParaSite" id="maker-uti_cns_0001742-snap-gene-0.13-mRNA-1">
    <property type="protein sequence ID" value="maker-uti_cns_0001742-snap-gene-0.13-mRNA-1"/>
    <property type="gene ID" value="maker-uti_cns_0001742-snap-gene-0.13"/>
</dbReference>
<accession>A0A1I8GFS8</accession>
<evidence type="ECO:0000313" key="3">
    <source>
        <dbReference type="WBParaSite" id="maker-uti_cns_0001742-snap-gene-0.13-mRNA-1"/>
    </source>
</evidence>
<name>A0A1I8GFS8_9PLAT</name>
<sequence>MLSSAEAEAAAFRSWVAGVAAEVAERNGGVMDDQSILEEALSEYRRRSASVSSLKGSQMCNTPEPQPDEQQQQQQQIIRLEDSEFRNGQNAAEDLEAEGSVYDTFETQTDDVEKFIPPDQQETETEDAATKTAGQRTEATIQLPTVPTIDSGDLPKEKTELPSIADKDRNEDQQQQKEKSPAELAEEQAKELQEIKKQERQQNDFSKEKASRTTSRASSRGSQKLKSKSKLETGSEQEKISNQPANLNKGRL</sequence>
<feature type="region of interest" description="Disordered" evidence="1">
    <location>
        <begin position="108"/>
        <end position="252"/>
    </location>
</feature>
<keyword evidence="2" id="KW-1185">Reference proteome</keyword>
<evidence type="ECO:0000313" key="2">
    <source>
        <dbReference type="Proteomes" id="UP000095280"/>
    </source>
</evidence>